<organism evidence="2 3">
    <name type="scientific">Zea mays</name>
    <name type="common">Maize</name>
    <dbReference type="NCBI Taxonomy" id="4577"/>
    <lineage>
        <taxon>Eukaryota</taxon>
        <taxon>Viridiplantae</taxon>
        <taxon>Streptophyta</taxon>
        <taxon>Embryophyta</taxon>
        <taxon>Tracheophyta</taxon>
        <taxon>Spermatophyta</taxon>
        <taxon>Magnoliopsida</taxon>
        <taxon>Liliopsida</taxon>
        <taxon>Poales</taxon>
        <taxon>Poaceae</taxon>
        <taxon>PACMAD clade</taxon>
        <taxon>Panicoideae</taxon>
        <taxon>Andropogonodae</taxon>
        <taxon>Andropogoneae</taxon>
        <taxon>Tripsacinae</taxon>
        <taxon>Zea</taxon>
    </lineage>
</organism>
<dbReference type="EMBL" id="NCVQ01000005">
    <property type="protein sequence ID" value="PWZ29085.1"/>
    <property type="molecule type" value="Genomic_DNA"/>
</dbReference>
<evidence type="ECO:0000313" key="3">
    <source>
        <dbReference type="Proteomes" id="UP000251960"/>
    </source>
</evidence>
<evidence type="ECO:0000256" key="1">
    <source>
        <dbReference type="SAM" id="MobiDB-lite"/>
    </source>
</evidence>
<gene>
    <name evidence="2" type="ORF">Zm00014a_025611</name>
</gene>
<evidence type="ECO:0000313" key="2">
    <source>
        <dbReference type="EMBL" id="PWZ29085.1"/>
    </source>
</evidence>
<dbReference type="Proteomes" id="UP000251960">
    <property type="component" value="Chromosome 4"/>
</dbReference>
<feature type="compositionally biased region" description="Polar residues" evidence="1">
    <location>
        <begin position="7"/>
        <end position="23"/>
    </location>
</feature>
<protein>
    <submittedName>
        <fullName evidence="2">Uncharacterized protein</fullName>
    </submittedName>
</protein>
<feature type="region of interest" description="Disordered" evidence="1">
    <location>
        <begin position="1"/>
        <end position="23"/>
    </location>
</feature>
<name>A0A3L6F7I2_MAIZE</name>
<dbReference type="AlphaFoldDB" id="A0A3L6F7I2"/>
<comment type="caution">
    <text evidence="2">The sequence shown here is derived from an EMBL/GenBank/DDBJ whole genome shotgun (WGS) entry which is preliminary data.</text>
</comment>
<sequence length="125" mass="14209">MHPQIWKAQSTSPNWKARSRSSNHNNYPPNFALALIKKVAIPSSAHHRPLTPFCTHQRPGDYSSFAPLHGKYSRETRVSFSCKGIPDGGFFCSFGGLLQAYRKYPRETQADVPEKEMDAKRTRCQ</sequence>
<proteinExistence type="predicted"/>
<accession>A0A3L6F7I2</accession>
<reference evidence="2 3" key="1">
    <citation type="journal article" date="2018" name="Nat. Genet.">
        <title>Extensive intraspecific gene order and gene structural variations between Mo17 and other maize genomes.</title>
        <authorList>
            <person name="Sun S."/>
            <person name="Zhou Y."/>
            <person name="Chen J."/>
            <person name="Shi J."/>
            <person name="Zhao H."/>
            <person name="Zhao H."/>
            <person name="Song W."/>
            <person name="Zhang M."/>
            <person name="Cui Y."/>
            <person name="Dong X."/>
            <person name="Liu H."/>
            <person name="Ma X."/>
            <person name="Jiao Y."/>
            <person name="Wang B."/>
            <person name="Wei X."/>
            <person name="Stein J.C."/>
            <person name="Glaubitz J.C."/>
            <person name="Lu F."/>
            <person name="Yu G."/>
            <person name="Liang C."/>
            <person name="Fengler K."/>
            <person name="Li B."/>
            <person name="Rafalski A."/>
            <person name="Schnable P.S."/>
            <person name="Ware D.H."/>
            <person name="Buckler E.S."/>
            <person name="Lai J."/>
        </authorList>
    </citation>
    <scope>NUCLEOTIDE SEQUENCE [LARGE SCALE GENOMIC DNA]</scope>
    <source>
        <strain evidence="3">cv. Missouri 17</strain>
        <tissue evidence="2">Seedling</tissue>
    </source>
</reference>